<dbReference type="Pfam" id="PF01663">
    <property type="entry name" value="Phosphodiest"/>
    <property type="match status" value="1"/>
</dbReference>
<gene>
    <name evidence="12" type="ORF">B456_002G105900</name>
</gene>
<dbReference type="Gene3D" id="3.40.720.10">
    <property type="entry name" value="Alkaline Phosphatase, subunit A"/>
    <property type="match status" value="1"/>
</dbReference>
<dbReference type="InterPro" id="IPR002591">
    <property type="entry name" value="Phosphodiest/P_Trfase"/>
</dbReference>
<feature type="transmembrane region" description="Helical" evidence="11">
    <location>
        <begin position="526"/>
        <end position="548"/>
    </location>
</feature>
<evidence type="ECO:0000256" key="8">
    <source>
        <dbReference type="ARBA" id="ARBA00022989"/>
    </source>
</evidence>
<keyword evidence="6 11" id="KW-0812">Transmembrane</keyword>
<feature type="transmembrane region" description="Helical" evidence="11">
    <location>
        <begin position="624"/>
        <end position="645"/>
    </location>
</feature>
<dbReference type="InterPro" id="IPR017850">
    <property type="entry name" value="Alkaline_phosphatase_core_sf"/>
</dbReference>
<dbReference type="InterPro" id="IPR039524">
    <property type="entry name" value="PIGO/GPI13"/>
</dbReference>
<dbReference type="Proteomes" id="UP000032304">
    <property type="component" value="Chromosome 2"/>
</dbReference>
<evidence type="ECO:0000256" key="10">
    <source>
        <dbReference type="ARBA" id="ARBA00023180"/>
    </source>
</evidence>
<feature type="transmembrane region" description="Helical" evidence="11">
    <location>
        <begin position="583"/>
        <end position="604"/>
    </location>
</feature>
<protein>
    <submittedName>
        <fullName evidence="12">Uncharacterized protein</fullName>
    </submittedName>
</protein>
<keyword evidence="5" id="KW-0808">Transferase</keyword>
<comment type="similarity">
    <text evidence="3">Belongs to the PIGG/PIGN/PIGO family. PIGO subfamily.</text>
</comment>
<dbReference type="GO" id="GO:0051377">
    <property type="term" value="F:mannose-ethanolamine phosphotransferase activity"/>
    <property type="evidence" value="ECO:0007669"/>
    <property type="project" value="InterPro"/>
</dbReference>
<dbReference type="UniPathway" id="UPA00196"/>
<reference evidence="12 13" key="1">
    <citation type="journal article" date="2012" name="Nature">
        <title>Repeated polyploidization of Gossypium genomes and the evolution of spinnable cotton fibres.</title>
        <authorList>
            <person name="Paterson A.H."/>
            <person name="Wendel J.F."/>
            <person name="Gundlach H."/>
            <person name="Guo H."/>
            <person name="Jenkins J."/>
            <person name="Jin D."/>
            <person name="Llewellyn D."/>
            <person name="Showmaker K.C."/>
            <person name="Shu S."/>
            <person name="Udall J."/>
            <person name="Yoo M.J."/>
            <person name="Byers R."/>
            <person name="Chen W."/>
            <person name="Doron-Faigenboim A."/>
            <person name="Duke M.V."/>
            <person name="Gong L."/>
            <person name="Grimwood J."/>
            <person name="Grover C."/>
            <person name="Grupp K."/>
            <person name="Hu G."/>
            <person name="Lee T.H."/>
            <person name="Li J."/>
            <person name="Lin L."/>
            <person name="Liu T."/>
            <person name="Marler B.S."/>
            <person name="Page J.T."/>
            <person name="Roberts A.W."/>
            <person name="Romanel E."/>
            <person name="Sanders W.S."/>
            <person name="Szadkowski E."/>
            <person name="Tan X."/>
            <person name="Tang H."/>
            <person name="Xu C."/>
            <person name="Wang J."/>
            <person name="Wang Z."/>
            <person name="Zhang D."/>
            <person name="Zhang L."/>
            <person name="Ashrafi H."/>
            <person name="Bedon F."/>
            <person name="Bowers J.E."/>
            <person name="Brubaker C.L."/>
            <person name="Chee P.W."/>
            <person name="Das S."/>
            <person name="Gingle A.R."/>
            <person name="Haigler C.H."/>
            <person name="Harker D."/>
            <person name="Hoffmann L.V."/>
            <person name="Hovav R."/>
            <person name="Jones D.C."/>
            <person name="Lemke C."/>
            <person name="Mansoor S."/>
            <person name="ur Rahman M."/>
            <person name="Rainville L.N."/>
            <person name="Rambani A."/>
            <person name="Reddy U.K."/>
            <person name="Rong J.K."/>
            <person name="Saranga Y."/>
            <person name="Scheffler B.E."/>
            <person name="Scheffler J.A."/>
            <person name="Stelly D.M."/>
            <person name="Triplett B.A."/>
            <person name="Van Deynze A."/>
            <person name="Vaslin M.F."/>
            <person name="Waghmare V.N."/>
            <person name="Walford S.A."/>
            <person name="Wright R.J."/>
            <person name="Zaki E.A."/>
            <person name="Zhang T."/>
            <person name="Dennis E.S."/>
            <person name="Mayer K.F."/>
            <person name="Peterson D.G."/>
            <person name="Rokhsar D.S."/>
            <person name="Wang X."/>
            <person name="Schmutz J."/>
        </authorList>
    </citation>
    <scope>NUCLEOTIDE SEQUENCE [LARGE SCALE GENOMIC DNA]</scope>
</reference>
<keyword evidence="13" id="KW-1185">Reference proteome</keyword>
<keyword evidence="9 11" id="KW-0472">Membrane</keyword>
<keyword evidence="8 11" id="KW-1133">Transmembrane helix</keyword>
<dbReference type="PANTHER" id="PTHR23071:SF1">
    <property type="entry name" value="GPI ETHANOLAMINE PHOSPHATE TRANSFERASE 3"/>
    <property type="match status" value="1"/>
</dbReference>
<feature type="transmembrane region" description="Helical" evidence="11">
    <location>
        <begin position="695"/>
        <end position="716"/>
    </location>
</feature>
<dbReference type="SUPFAM" id="SSF53649">
    <property type="entry name" value="Alkaline phosphatase-like"/>
    <property type="match status" value="1"/>
</dbReference>
<feature type="transmembrane region" description="Helical" evidence="11">
    <location>
        <begin position="916"/>
        <end position="934"/>
    </location>
</feature>
<comment type="subcellular location">
    <subcellularLocation>
        <location evidence="1">Endoplasmic reticulum membrane</location>
        <topology evidence="1">Multi-pass membrane protein</topology>
    </subcellularLocation>
</comment>
<sequence>MWGWWRFGKWTVLIMFLHIIAILIFTKGFLLTRTELPHSSHCSDLSQSPCHSSPSSSSCWTKPAVDRLIIIVLDALRFDFVAPSSFFEEKQPWMDKLKVLQRMASENPSSAKIFKAIADPPTTSLQRLKGLTTGALPTFIDVGNSFGAPAIVEDNFISQLIQNGKRVVMMGDDTWTQLFPNHFNKSYPYPSFNVKDLNTVDNGCIEHLLPSLYQQDWDVLIAHFLGVDHAGHIHGVDSTLMIEKLEQYNAVLEKVIKELQNQSGPGKLHENSLLLVMGDHGQTLNGDHGGGSPEEVETSIFAMSFKDLPSLPSEFDSSSCEPSKNICISSIPQVDFAVTVSSLLGVPFPFGSIGRVNPELYALAVCTWNLDDDKTWNNQDQTKLEEWLQNYANVLCINSWQVKRYIDVYSASSVIGFSSEDLFRISDLYSKADENWSYTKNLSSYKNGSSNTSLPVLKRQIVAYSNFLSYVAELARSKWTEFNLKMMGTGIGIMLLSLYCHTLAIKKLNKSYGVSLLSSRDSGISFGLMLTFFMVLIRAGSLLSNSYILKEGKAANFLLATTGIMTLRYSFMKNKMLIEAAIFLLLTFIFRIAIEVGLFKQAATSQFMSSSSSWMLGISISQSLWTYMAEIMPILALIVLGYFLYKSISSCYWGIPKYVIMGTILCYFLVALHWISESNILDLAHFLKGFGKNCIPRTVYAITLVQLSLLAIVPMFCKEETSNCRGSLFVKMMSILSACSSTIIILQGKQGALVALGSLLAGYCMMRLQGIEQHTVSGTAGISILDPLPVLQWSLLAVCLLFASGHWCAFDGLRYGAAFVGFDEFILIPQAILLTIDTFGFSHILSVFGLPLFVAFPSSFNQTEHKSLFPIKLFWIFMVYGLITAITATATILCVTIQRRHLMVWGLFAPKFVFDVVGLILTDLLIFVASIYYFNGLEDRIGNAELRRLW</sequence>
<dbReference type="OrthoDB" id="272139at2759"/>
<feature type="transmembrane region" description="Helical" evidence="11">
    <location>
        <begin position="831"/>
        <end position="853"/>
    </location>
</feature>
<dbReference type="AlphaFoldDB" id="A0A0D2Q3T7"/>
<evidence type="ECO:0000256" key="5">
    <source>
        <dbReference type="ARBA" id="ARBA00022679"/>
    </source>
</evidence>
<feature type="transmembrane region" description="Helical" evidence="11">
    <location>
        <begin position="486"/>
        <end position="505"/>
    </location>
</feature>
<keyword evidence="10" id="KW-0325">Glycoprotein</keyword>
<evidence type="ECO:0000313" key="12">
    <source>
        <dbReference type="EMBL" id="KJB14004.1"/>
    </source>
</evidence>
<dbReference type="EMBL" id="CM001741">
    <property type="protein sequence ID" value="KJB14004.1"/>
    <property type="molecule type" value="Genomic_DNA"/>
</dbReference>
<evidence type="ECO:0000256" key="3">
    <source>
        <dbReference type="ARBA" id="ARBA00008695"/>
    </source>
</evidence>
<evidence type="ECO:0000256" key="11">
    <source>
        <dbReference type="SAM" id="Phobius"/>
    </source>
</evidence>
<dbReference type="GO" id="GO:0006506">
    <property type="term" value="P:GPI anchor biosynthetic process"/>
    <property type="evidence" value="ECO:0007669"/>
    <property type="project" value="UniProtKB-UniPathway"/>
</dbReference>
<name>A0A0D2Q3T7_GOSRA</name>
<dbReference type="CDD" id="cd16023">
    <property type="entry name" value="GPI_EPT_3"/>
    <property type="match status" value="1"/>
</dbReference>
<dbReference type="GO" id="GO:0005789">
    <property type="term" value="C:endoplasmic reticulum membrane"/>
    <property type="evidence" value="ECO:0007669"/>
    <property type="project" value="UniProtKB-SubCell"/>
</dbReference>
<evidence type="ECO:0000256" key="4">
    <source>
        <dbReference type="ARBA" id="ARBA00022502"/>
    </source>
</evidence>
<organism evidence="12 13">
    <name type="scientific">Gossypium raimondii</name>
    <name type="common">Peruvian cotton</name>
    <name type="synonym">Gossypium klotzschianum subsp. raimondii</name>
    <dbReference type="NCBI Taxonomy" id="29730"/>
    <lineage>
        <taxon>Eukaryota</taxon>
        <taxon>Viridiplantae</taxon>
        <taxon>Streptophyta</taxon>
        <taxon>Embryophyta</taxon>
        <taxon>Tracheophyta</taxon>
        <taxon>Spermatophyta</taxon>
        <taxon>Magnoliopsida</taxon>
        <taxon>eudicotyledons</taxon>
        <taxon>Gunneridae</taxon>
        <taxon>Pentapetalae</taxon>
        <taxon>rosids</taxon>
        <taxon>malvids</taxon>
        <taxon>Malvales</taxon>
        <taxon>Malvaceae</taxon>
        <taxon>Malvoideae</taxon>
        <taxon>Gossypium</taxon>
    </lineage>
</organism>
<feature type="transmembrane region" description="Helical" evidence="11">
    <location>
        <begin position="873"/>
        <end position="895"/>
    </location>
</feature>
<keyword evidence="7" id="KW-0256">Endoplasmic reticulum</keyword>
<dbReference type="InterPro" id="IPR037675">
    <property type="entry name" value="PIG-O_N"/>
</dbReference>
<evidence type="ECO:0000256" key="2">
    <source>
        <dbReference type="ARBA" id="ARBA00004687"/>
    </source>
</evidence>
<keyword evidence="4" id="KW-0337">GPI-anchor biosynthesis</keyword>
<feature type="transmembrane region" description="Helical" evidence="11">
    <location>
        <begin position="728"/>
        <end position="746"/>
    </location>
</feature>
<proteinExistence type="inferred from homology"/>
<evidence type="ECO:0000256" key="6">
    <source>
        <dbReference type="ARBA" id="ARBA00022692"/>
    </source>
</evidence>
<feature type="transmembrane region" description="Helical" evidence="11">
    <location>
        <begin position="790"/>
        <end position="810"/>
    </location>
</feature>
<dbReference type="PANTHER" id="PTHR23071">
    <property type="entry name" value="PHOSPHATIDYLINOSITOL GLYCAN"/>
    <property type="match status" value="1"/>
</dbReference>
<feature type="transmembrane region" description="Helical" evidence="11">
    <location>
        <begin position="12"/>
        <end position="31"/>
    </location>
</feature>
<dbReference type="OMA" id="DHGMDEN"/>
<feature type="transmembrane region" description="Helical" evidence="11">
    <location>
        <begin position="657"/>
        <end position="675"/>
    </location>
</feature>
<comment type="pathway">
    <text evidence="2">Glycolipid biosynthesis; glycosylphosphatidylinositol-anchor biosynthesis.</text>
</comment>
<evidence type="ECO:0000256" key="1">
    <source>
        <dbReference type="ARBA" id="ARBA00004477"/>
    </source>
</evidence>
<dbReference type="Gramene" id="KJB14004">
    <property type="protein sequence ID" value="KJB14004"/>
    <property type="gene ID" value="B456_002G105900"/>
</dbReference>
<evidence type="ECO:0000313" key="13">
    <source>
        <dbReference type="Proteomes" id="UP000032304"/>
    </source>
</evidence>
<accession>A0A0D2Q3T7</accession>
<evidence type="ECO:0000256" key="9">
    <source>
        <dbReference type="ARBA" id="ARBA00023136"/>
    </source>
</evidence>
<dbReference type="KEGG" id="gra:105782516"/>
<evidence type="ECO:0000256" key="7">
    <source>
        <dbReference type="ARBA" id="ARBA00022824"/>
    </source>
</evidence>